<sequence length="55" mass="6222">MGLQEKDQSSIALEVLTNPSLKRLINESVEAYHKGEYASTADLLKSLKRLYPDEK</sequence>
<protein>
    <submittedName>
        <fullName evidence="1">Uncharacterized protein</fullName>
    </submittedName>
</protein>
<accession>A0ABR8MZD8</accession>
<reference evidence="1 2" key="1">
    <citation type="submission" date="2020-09" db="EMBL/GenBank/DDBJ databases">
        <title>Paenibacillus sp. strain PR3 16S rRNA gene Genome sequencing and assembly.</title>
        <authorList>
            <person name="Kim J."/>
        </authorList>
    </citation>
    <scope>NUCLEOTIDE SEQUENCE [LARGE SCALE GENOMIC DNA]</scope>
    <source>
        <strain evidence="1 2">PR3</strain>
    </source>
</reference>
<evidence type="ECO:0000313" key="2">
    <source>
        <dbReference type="Proteomes" id="UP000609346"/>
    </source>
</evidence>
<dbReference type="EMBL" id="JACXZA010000005">
    <property type="protein sequence ID" value="MBD3920950.1"/>
    <property type="molecule type" value="Genomic_DNA"/>
</dbReference>
<dbReference type="Proteomes" id="UP000609346">
    <property type="component" value="Unassembled WGS sequence"/>
</dbReference>
<name>A0ABR8MZD8_9BACL</name>
<gene>
    <name evidence="1" type="ORF">H8B09_19445</name>
</gene>
<dbReference type="RefSeq" id="WP_191205259.1">
    <property type="nucleotide sequence ID" value="NZ_JACXZA010000005.1"/>
</dbReference>
<proteinExistence type="predicted"/>
<evidence type="ECO:0000313" key="1">
    <source>
        <dbReference type="EMBL" id="MBD3920950.1"/>
    </source>
</evidence>
<keyword evidence="2" id="KW-1185">Reference proteome</keyword>
<organism evidence="1 2">
    <name type="scientific">Paenibacillus terricola</name>
    <dbReference type="NCBI Taxonomy" id="2763503"/>
    <lineage>
        <taxon>Bacteria</taxon>
        <taxon>Bacillati</taxon>
        <taxon>Bacillota</taxon>
        <taxon>Bacilli</taxon>
        <taxon>Bacillales</taxon>
        <taxon>Paenibacillaceae</taxon>
        <taxon>Paenibacillus</taxon>
    </lineage>
</organism>
<comment type="caution">
    <text evidence="1">The sequence shown here is derived from an EMBL/GenBank/DDBJ whole genome shotgun (WGS) entry which is preliminary data.</text>
</comment>